<dbReference type="AlphaFoldDB" id="D0KX10"/>
<proteinExistence type="predicted"/>
<dbReference type="KEGG" id="hna:Hneap_2320"/>
<evidence type="ECO:0000256" key="1">
    <source>
        <dbReference type="ARBA" id="ARBA00004442"/>
    </source>
</evidence>
<dbReference type="InterPro" id="IPR006665">
    <property type="entry name" value="OmpA-like"/>
</dbReference>
<dbReference type="CDD" id="cd07185">
    <property type="entry name" value="OmpA_C-like"/>
    <property type="match status" value="1"/>
</dbReference>
<evidence type="ECO:0000259" key="6">
    <source>
        <dbReference type="PROSITE" id="PS51123"/>
    </source>
</evidence>
<dbReference type="STRING" id="555778.Hneap_2320"/>
<feature type="domain" description="OmpA-like" evidence="6">
    <location>
        <begin position="216"/>
        <end position="331"/>
    </location>
</feature>
<sequence length="331" mass="35530">MIYRTAIKFAFFLCLSVTSTSVFAAKDAVGCKDNPIVSRFQGATLLACQQKNYDESALPLGIWKDNQPTPSKVMTASGKSAWYFYSIPQSVSGMEVFRNYESALTKAGFSIPFQCSGTQQCGWELANQGLQPLHGFAGHIGTSNYAIGAAGMDGVFHELTAHLQRPQGNVDLMLMVIDRDSAQGLQAPAVYLKLIEGQPMKTGEVTVTAKAISNGLAQNGHIALYGIHFATDSAALEASSDKELGEMAKMLKQEPSAHVYIVGHTDDTGALPHNLKLSRDRADAVVKALITRYGISSNRLVAEGVASFAPVASNASDQGRALNRRVEIVLQ</sequence>
<dbReference type="PANTHER" id="PTHR30329">
    <property type="entry name" value="STATOR ELEMENT OF FLAGELLAR MOTOR COMPLEX"/>
    <property type="match status" value="1"/>
</dbReference>
<evidence type="ECO:0000256" key="3">
    <source>
        <dbReference type="ARBA" id="ARBA00023237"/>
    </source>
</evidence>
<dbReference type="Pfam" id="PF00691">
    <property type="entry name" value="OmpA"/>
    <property type="match status" value="1"/>
</dbReference>
<dbReference type="SUPFAM" id="SSF103088">
    <property type="entry name" value="OmpA-like"/>
    <property type="match status" value="1"/>
</dbReference>
<dbReference type="PANTHER" id="PTHR30329:SF21">
    <property type="entry name" value="LIPOPROTEIN YIAD-RELATED"/>
    <property type="match status" value="1"/>
</dbReference>
<organism evidence="7 8">
    <name type="scientific">Halothiobacillus neapolitanus (strain ATCC 23641 / DSM 15147 / CIP 104769 / NCIMB 8539 / c2)</name>
    <name type="common">Thiobacillus neapolitanus</name>
    <dbReference type="NCBI Taxonomy" id="555778"/>
    <lineage>
        <taxon>Bacteria</taxon>
        <taxon>Pseudomonadati</taxon>
        <taxon>Pseudomonadota</taxon>
        <taxon>Gammaproteobacteria</taxon>
        <taxon>Chromatiales</taxon>
        <taxon>Halothiobacillaceae</taxon>
        <taxon>Halothiobacillus</taxon>
    </lineage>
</organism>
<gene>
    <name evidence="7" type="ordered locus">Hneap_2320</name>
</gene>
<comment type="subcellular location">
    <subcellularLocation>
        <location evidence="1">Cell outer membrane</location>
    </subcellularLocation>
</comment>
<dbReference type="GO" id="GO:0009279">
    <property type="term" value="C:cell outer membrane"/>
    <property type="evidence" value="ECO:0007669"/>
    <property type="project" value="UniProtKB-SubCell"/>
</dbReference>
<evidence type="ECO:0000256" key="5">
    <source>
        <dbReference type="SAM" id="SignalP"/>
    </source>
</evidence>
<dbReference type="Gene3D" id="3.30.1330.60">
    <property type="entry name" value="OmpA-like domain"/>
    <property type="match status" value="1"/>
</dbReference>
<dbReference type="HOGENOM" id="CLU_055761_0_0_6"/>
<protein>
    <submittedName>
        <fullName evidence="7">OmpA/MotB domain protein</fullName>
    </submittedName>
</protein>
<feature type="chain" id="PRO_5003010020" evidence="5">
    <location>
        <begin position="25"/>
        <end position="331"/>
    </location>
</feature>
<evidence type="ECO:0000256" key="4">
    <source>
        <dbReference type="PROSITE-ProRule" id="PRU00473"/>
    </source>
</evidence>
<dbReference type="RefSeq" id="WP_012825161.1">
    <property type="nucleotide sequence ID" value="NC_013422.1"/>
</dbReference>
<dbReference type="InterPro" id="IPR006664">
    <property type="entry name" value="OMP_bac"/>
</dbReference>
<reference evidence="7 8" key="1">
    <citation type="submission" date="2009-10" db="EMBL/GenBank/DDBJ databases">
        <title>Complete sequence of Halothiobacillus neapolitanus c2.</title>
        <authorList>
            <consortium name="US DOE Joint Genome Institute"/>
            <person name="Lucas S."/>
            <person name="Copeland A."/>
            <person name="Lapidus A."/>
            <person name="Glavina del Rio T."/>
            <person name="Tice H."/>
            <person name="Bruce D."/>
            <person name="Goodwin L."/>
            <person name="Pitluck S."/>
            <person name="Davenport K."/>
            <person name="Brettin T."/>
            <person name="Detter J.C."/>
            <person name="Han C."/>
            <person name="Tapia R."/>
            <person name="Larimer F."/>
            <person name="Land M."/>
            <person name="Hauser L."/>
            <person name="Kyrpides N."/>
            <person name="Mikhailova N."/>
            <person name="Kerfeld C."/>
            <person name="Cannon G."/>
            <person name="Heinhort S."/>
        </authorList>
    </citation>
    <scope>NUCLEOTIDE SEQUENCE [LARGE SCALE GENOMIC DNA]</scope>
    <source>
        <strain evidence="8">ATCC 23641 / c2</strain>
    </source>
</reference>
<keyword evidence="5" id="KW-0732">Signal</keyword>
<dbReference type="OrthoDB" id="9792021at2"/>
<dbReference type="eggNOG" id="COG2885">
    <property type="taxonomic scope" value="Bacteria"/>
</dbReference>
<dbReference type="EMBL" id="CP001801">
    <property type="protein sequence ID" value="ACX97130.1"/>
    <property type="molecule type" value="Genomic_DNA"/>
</dbReference>
<keyword evidence="3" id="KW-0998">Cell outer membrane</keyword>
<keyword evidence="8" id="KW-1185">Reference proteome</keyword>
<evidence type="ECO:0000313" key="7">
    <source>
        <dbReference type="EMBL" id="ACX97130.1"/>
    </source>
</evidence>
<dbReference type="PRINTS" id="PR01021">
    <property type="entry name" value="OMPADOMAIN"/>
</dbReference>
<dbReference type="PROSITE" id="PS51123">
    <property type="entry name" value="OMPA_2"/>
    <property type="match status" value="1"/>
</dbReference>
<name>D0KX10_HALNC</name>
<evidence type="ECO:0000313" key="8">
    <source>
        <dbReference type="Proteomes" id="UP000009102"/>
    </source>
</evidence>
<feature type="signal peptide" evidence="5">
    <location>
        <begin position="1"/>
        <end position="24"/>
    </location>
</feature>
<accession>D0KX10</accession>
<keyword evidence="2 4" id="KW-0472">Membrane</keyword>
<dbReference type="InterPro" id="IPR050330">
    <property type="entry name" value="Bact_OuterMem_StrucFunc"/>
</dbReference>
<dbReference type="InterPro" id="IPR036737">
    <property type="entry name" value="OmpA-like_sf"/>
</dbReference>
<dbReference type="Proteomes" id="UP000009102">
    <property type="component" value="Chromosome"/>
</dbReference>
<evidence type="ECO:0000256" key="2">
    <source>
        <dbReference type="ARBA" id="ARBA00023136"/>
    </source>
</evidence>